<dbReference type="Pfam" id="PF11412">
    <property type="entry name" value="DsbD_N"/>
    <property type="match status" value="1"/>
</dbReference>
<feature type="domain" description="Thiol:disulfide interchange protein DsbD N-terminal" evidence="2">
    <location>
        <begin position="47"/>
        <end position="153"/>
    </location>
</feature>
<protein>
    <recommendedName>
        <fullName evidence="2">Thiol:disulfide interchange protein DsbD N-terminal domain-containing protein</fullName>
    </recommendedName>
</protein>
<dbReference type="InterPro" id="IPR028250">
    <property type="entry name" value="DsbDN"/>
</dbReference>
<feature type="signal peptide" evidence="1">
    <location>
        <begin position="1"/>
        <end position="27"/>
    </location>
</feature>
<evidence type="ECO:0000313" key="4">
    <source>
        <dbReference type="Proteomes" id="UP001315686"/>
    </source>
</evidence>
<comment type="caution">
    <text evidence="3">The sequence shown here is derived from an EMBL/GenBank/DDBJ whole genome shotgun (WGS) entry which is preliminary data.</text>
</comment>
<evidence type="ECO:0000256" key="1">
    <source>
        <dbReference type="SAM" id="SignalP"/>
    </source>
</evidence>
<name>A0AAP2CRS3_9RHOB</name>
<organism evidence="3 4">
    <name type="scientific">Harenicola maris</name>
    <dbReference type="NCBI Taxonomy" id="2841044"/>
    <lineage>
        <taxon>Bacteria</taxon>
        <taxon>Pseudomonadati</taxon>
        <taxon>Pseudomonadota</taxon>
        <taxon>Alphaproteobacteria</taxon>
        <taxon>Rhodobacterales</taxon>
        <taxon>Paracoccaceae</taxon>
        <taxon>Harenicola</taxon>
    </lineage>
</organism>
<dbReference type="Proteomes" id="UP001315686">
    <property type="component" value="Unassembled WGS sequence"/>
</dbReference>
<accession>A0AAP2CRS3</accession>
<gene>
    <name evidence="3" type="ORF">IV417_11550</name>
</gene>
<dbReference type="EMBL" id="JADQAZ010000002">
    <property type="protein sequence ID" value="MBT0958022.1"/>
    <property type="molecule type" value="Genomic_DNA"/>
</dbReference>
<evidence type="ECO:0000259" key="2">
    <source>
        <dbReference type="Pfam" id="PF11412"/>
    </source>
</evidence>
<keyword evidence="1" id="KW-0732">Signal</keyword>
<keyword evidence="4" id="KW-1185">Reference proteome</keyword>
<sequence>MINAARTLCRLLASACLVAAGALPAAAQSTMPDVDDIIKAEVLTGWQTRTGTHMAALRLTLMPGWKTYWRSPGAAGIPPQFNWSGSGNLKALEVHWPAPEVFLTAGARTLGYSKQVVLPVEITPSQKGQTIRLRGEINLGVCEEICIPATVNVDAQIAGKGASDPAIHGALARRPVAASKAGVGTVTCSVTPISDGVQMTTRIPMAQLGNREIAVIEAGNPEVWVSQPEVHREGNTLVATADFVPPRRGAYMLDRSAVRITVLSGPMAIDIAGCQGS</sequence>
<feature type="chain" id="PRO_5042953634" description="Thiol:disulfide interchange protein DsbD N-terminal domain-containing protein" evidence="1">
    <location>
        <begin position="28"/>
        <end position="277"/>
    </location>
</feature>
<reference evidence="3 4" key="1">
    <citation type="journal article" date="2021" name="Arch. Microbiol.">
        <title>Harenicola maris gen. nov., sp. nov. isolated from the Sea of Japan shallow sediments.</title>
        <authorList>
            <person name="Romanenko L.A."/>
            <person name="Kurilenko V.V."/>
            <person name="Chernysheva N.Y."/>
            <person name="Tekutyeva L.A."/>
            <person name="Velansky P.V."/>
            <person name="Svetashev V.I."/>
            <person name="Isaeva M.P."/>
        </authorList>
    </citation>
    <scope>NUCLEOTIDE SEQUENCE [LARGE SCALE GENOMIC DNA]</scope>
    <source>
        <strain evidence="3 4">KMM 3653</strain>
    </source>
</reference>
<dbReference type="AlphaFoldDB" id="A0AAP2CRS3"/>
<evidence type="ECO:0000313" key="3">
    <source>
        <dbReference type="EMBL" id="MBT0958022.1"/>
    </source>
</evidence>
<proteinExistence type="predicted"/>